<reference evidence="1" key="1">
    <citation type="submission" date="2020-06" db="EMBL/GenBank/DDBJ databases">
        <authorList>
            <consortium name="Plant Systems Biology data submission"/>
        </authorList>
    </citation>
    <scope>NUCLEOTIDE SEQUENCE</scope>
    <source>
        <strain evidence="1">D6</strain>
    </source>
</reference>
<evidence type="ECO:0000313" key="2">
    <source>
        <dbReference type="Proteomes" id="UP001153069"/>
    </source>
</evidence>
<protein>
    <submittedName>
        <fullName evidence="1">Uncharacterized protein</fullName>
    </submittedName>
</protein>
<dbReference type="EMBL" id="CAICTM010002745">
    <property type="protein sequence ID" value="CAB9530110.1"/>
    <property type="molecule type" value="Genomic_DNA"/>
</dbReference>
<dbReference type="Proteomes" id="UP001153069">
    <property type="component" value="Unassembled WGS sequence"/>
</dbReference>
<keyword evidence="2" id="KW-1185">Reference proteome</keyword>
<sequence>MRCACRCGSTENREARKIGAVCACFLRIKPLPRQSSRQASGAGSNEVGLPRRKNVGFSGLPHSCKDCGAGHHVHRSNTGAKAKVVTVTLAGGLAQQEYTCHW</sequence>
<organism evidence="1 2">
    <name type="scientific">Seminavis robusta</name>
    <dbReference type="NCBI Taxonomy" id="568900"/>
    <lineage>
        <taxon>Eukaryota</taxon>
        <taxon>Sar</taxon>
        <taxon>Stramenopiles</taxon>
        <taxon>Ochrophyta</taxon>
        <taxon>Bacillariophyta</taxon>
        <taxon>Bacillariophyceae</taxon>
        <taxon>Bacillariophycidae</taxon>
        <taxon>Naviculales</taxon>
        <taxon>Naviculaceae</taxon>
        <taxon>Seminavis</taxon>
    </lineage>
</organism>
<evidence type="ECO:0000313" key="1">
    <source>
        <dbReference type="EMBL" id="CAB9530110.1"/>
    </source>
</evidence>
<accession>A0A9N8HZ26</accession>
<proteinExistence type="predicted"/>
<dbReference type="AlphaFoldDB" id="A0A9N8HZ26"/>
<gene>
    <name evidence="1" type="ORF">SEMRO_2747_G336151.1</name>
</gene>
<comment type="caution">
    <text evidence="1">The sequence shown here is derived from an EMBL/GenBank/DDBJ whole genome shotgun (WGS) entry which is preliminary data.</text>
</comment>
<name>A0A9N8HZ26_9STRA</name>